<gene>
    <name evidence="2" type="ORF">ACFPCY_05085</name>
</gene>
<reference evidence="3" key="1">
    <citation type="journal article" date="2019" name="Int. J. Syst. Evol. Microbiol.">
        <title>The Global Catalogue of Microorganisms (GCM) 10K type strain sequencing project: providing services to taxonomists for standard genome sequencing and annotation.</title>
        <authorList>
            <consortium name="The Broad Institute Genomics Platform"/>
            <consortium name="The Broad Institute Genome Sequencing Center for Infectious Disease"/>
            <person name="Wu L."/>
            <person name="Ma J."/>
        </authorList>
    </citation>
    <scope>NUCLEOTIDE SEQUENCE [LARGE SCALE GENOMIC DNA]</scope>
    <source>
        <strain evidence="3">KLKA75</strain>
    </source>
</reference>
<feature type="compositionally biased region" description="Basic and acidic residues" evidence="1">
    <location>
        <begin position="1"/>
        <end position="24"/>
    </location>
</feature>
<name>A0ABV9TTC1_9ACTN</name>
<dbReference type="EMBL" id="JBHSIT010000001">
    <property type="protein sequence ID" value="MFC4906681.1"/>
    <property type="molecule type" value="Genomic_DNA"/>
</dbReference>
<comment type="caution">
    <text evidence="2">The sequence shown here is derived from an EMBL/GenBank/DDBJ whole genome shotgun (WGS) entry which is preliminary data.</text>
</comment>
<accession>A0ABV9TTC1</accession>
<keyword evidence="3" id="KW-1185">Reference proteome</keyword>
<sequence>MVRKKVEGNEQQRRAAAREAHRAGEAPSARKQTTGASKQRSHLTGRNSLTHEEKVTSPHRGKQQWEAGQADGTRPAAPEETRTFHGRGRPGYSERHERVFQAVADAEAEHDGQGVDLDETARRVGLPKDETRTLLHDLMTVHGLVTELAGADDPDLGPRYEVKPRM</sequence>
<protein>
    <submittedName>
        <fullName evidence="2">Uncharacterized protein</fullName>
    </submittedName>
</protein>
<feature type="region of interest" description="Disordered" evidence="1">
    <location>
        <begin position="1"/>
        <end position="94"/>
    </location>
</feature>
<evidence type="ECO:0000313" key="3">
    <source>
        <dbReference type="Proteomes" id="UP001595872"/>
    </source>
</evidence>
<evidence type="ECO:0000256" key="1">
    <source>
        <dbReference type="SAM" id="MobiDB-lite"/>
    </source>
</evidence>
<organism evidence="2 3">
    <name type="scientific">Actinomadura gamaensis</name>
    <dbReference type="NCBI Taxonomy" id="1763541"/>
    <lineage>
        <taxon>Bacteria</taxon>
        <taxon>Bacillati</taxon>
        <taxon>Actinomycetota</taxon>
        <taxon>Actinomycetes</taxon>
        <taxon>Streptosporangiales</taxon>
        <taxon>Thermomonosporaceae</taxon>
        <taxon>Actinomadura</taxon>
    </lineage>
</organism>
<feature type="compositionally biased region" description="Polar residues" evidence="1">
    <location>
        <begin position="30"/>
        <end position="48"/>
    </location>
</feature>
<proteinExistence type="predicted"/>
<dbReference type="RefSeq" id="WP_378252361.1">
    <property type="nucleotide sequence ID" value="NZ_JBHSIT010000001.1"/>
</dbReference>
<dbReference type="Proteomes" id="UP001595872">
    <property type="component" value="Unassembled WGS sequence"/>
</dbReference>
<evidence type="ECO:0000313" key="2">
    <source>
        <dbReference type="EMBL" id="MFC4906681.1"/>
    </source>
</evidence>